<dbReference type="InterPro" id="IPR010854">
    <property type="entry name" value="YdgH/BhsA/McbA-like_dom"/>
</dbReference>
<dbReference type="InterPro" id="IPR036275">
    <property type="entry name" value="YdgH-like_sf"/>
</dbReference>
<dbReference type="eggNOG" id="ENOG50330C0">
    <property type="taxonomic scope" value="Bacteria"/>
</dbReference>
<evidence type="ECO:0000259" key="3">
    <source>
        <dbReference type="Pfam" id="PF07338"/>
    </source>
</evidence>
<dbReference type="Pfam" id="PF07338">
    <property type="entry name" value="YdgH_BhsA-like"/>
    <property type="match status" value="1"/>
</dbReference>
<accession>A0A085U549</accession>
<dbReference type="Gene3D" id="3.30.1660.10">
    <property type="entry name" value="Flavin-binding protein dodecin"/>
    <property type="match status" value="1"/>
</dbReference>
<reference evidence="4" key="1">
    <citation type="journal article" date="2015" name="Genome Announc.">
        <title>Complete Genome Sequence of Yersinia ruckeri Strain CSF007-82, Etiologic Agent of Red Mouth Disease in Salmonid Fish.</title>
        <authorList>
            <person name="Nelson M.C."/>
            <person name="LaPatra S.E."/>
            <person name="Welch T.J."/>
            <person name="Graf J."/>
        </authorList>
    </citation>
    <scope>NUCLEOTIDE SEQUENCE</scope>
    <source>
        <strain evidence="4">CSF007-82</strain>
    </source>
</reference>
<dbReference type="KEGG" id="yrb:UGYR_14255"/>
<dbReference type="PATRIC" id="fig|29486.44.peg.2256"/>
<organism evidence="4">
    <name type="scientific">Yersinia ruckeri</name>
    <dbReference type="NCBI Taxonomy" id="29486"/>
    <lineage>
        <taxon>Bacteria</taxon>
        <taxon>Pseudomonadati</taxon>
        <taxon>Pseudomonadota</taxon>
        <taxon>Gammaproteobacteria</taxon>
        <taxon>Enterobacterales</taxon>
        <taxon>Yersiniaceae</taxon>
        <taxon>Yersinia</taxon>
    </lineage>
</organism>
<evidence type="ECO:0000313" key="6">
    <source>
        <dbReference type="Proteomes" id="UP000255169"/>
    </source>
</evidence>
<feature type="signal peptide" evidence="2">
    <location>
        <begin position="1"/>
        <end position="21"/>
    </location>
</feature>
<dbReference type="EMBL" id="UHJG01000001">
    <property type="protein sequence ID" value="SUP99972.1"/>
    <property type="molecule type" value="Genomic_DNA"/>
</dbReference>
<feature type="chain" id="PRO_5015029213" evidence="2">
    <location>
        <begin position="22"/>
        <end position="89"/>
    </location>
</feature>
<feature type="domain" description="YdgH/BhsA/McbA-like" evidence="3">
    <location>
        <begin position="34"/>
        <end position="89"/>
    </location>
</feature>
<evidence type="ECO:0000256" key="2">
    <source>
        <dbReference type="SAM" id="SignalP"/>
    </source>
</evidence>
<dbReference type="Proteomes" id="UP000255169">
    <property type="component" value="Unassembled WGS sequence"/>
</dbReference>
<evidence type="ECO:0000256" key="1">
    <source>
        <dbReference type="ARBA" id="ARBA00022729"/>
    </source>
</evidence>
<keyword evidence="1 2" id="KW-0732">Signal</keyword>
<dbReference type="PANTHER" id="PTHR34156">
    <property type="entry name" value="OUTER MEMBRANE PROTEIN-RELATED-RELATED"/>
    <property type="match status" value="1"/>
</dbReference>
<dbReference type="SUPFAM" id="SSF159871">
    <property type="entry name" value="YdgH-like"/>
    <property type="match status" value="1"/>
</dbReference>
<gene>
    <name evidence="4" type="ORF">CSF007_4390</name>
    <name evidence="5" type="ORF">NCTC10476_01230</name>
</gene>
<dbReference type="EMBL" id="LN681231">
    <property type="protein sequence ID" value="CEK26646.1"/>
    <property type="molecule type" value="Genomic_DNA"/>
</dbReference>
<dbReference type="InterPro" id="IPR025543">
    <property type="entry name" value="Dodecin-like"/>
</dbReference>
<dbReference type="AlphaFoldDB" id="A0A085U549"/>
<evidence type="ECO:0000313" key="4">
    <source>
        <dbReference type="EMBL" id="CEK26646.1"/>
    </source>
</evidence>
<proteinExistence type="predicted"/>
<protein>
    <submittedName>
        <fullName evidence="4">Putative exported protein</fullName>
    </submittedName>
    <submittedName>
        <fullName evidence="5">Putative lipoprotein</fullName>
    </submittedName>
</protein>
<name>A0A085U549_YERRU</name>
<dbReference type="InterPro" id="IPR051096">
    <property type="entry name" value="BhsA/McbA_stress_biofilm_assoc"/>
</dbReference>
<dbReference type="RefSeq" id="WP_004720287.1">
    <property type="nucleotide sequence ID" value="NZ_CABIHT010000026.1"/>
</dbReference>
<keyword evidence="5" id="KW-0449">Lipoprotein</keyword>
<evidence type="ECO:0000313" key="5">
    <source>
        <dbReference type="EMBL" id="SUP99972.1"/>
    </source>
</evidence>
<dbReference type="GeneID" id="66878629"/>
<reference evidence="5 6" key="2">
    <citation type="submission" date="2018-06" db="EMBL/GenBank/DDBJ databases">
        <authorList>
            <consortium name="Pathogen Informatics"/>
            <person name="Doyle S."/>
        </authorList>
    </citation>
    <scope>NUCLEOTIDE SEQUENCE [LARGE SCALE GENOMIC DNA]</scope>
    <source>
        <strain evidence="5 6">NCTC10476</strain>
    </source>
</reference>
<sequence>MKVFTFIAAAIIATTSFSSLAAQEINSKQANQFQSIGIVSVSGINGSPSDVDAALNAKAVANGAKHYRVIGMSTPGDSSDYIASAEIYN</sequence>
<keyword evidence="6" id="KW-1185">Reference proteome</keyword>